<reference evidence="1" key="1">
    <citation type="submission" date="2024-09" db="EMBL/GenBank/DDBJ databases">
        <title>Black Yeasts Isolated from many extreme environments.</title>
        <authorList>
            <person name="Coleine C."/>
            <person name="Stajich J.E."/>
            <person name="Selbmann L."/>
        </authorList>
    </citation>
    <scope>NUCLEOTIDE SEQUENCE</scope>
    <source>
        <strain evidence="1">CCFEE 5737</strain>
    </source>
</reference>
<protein>
    <submittedName>
        <fullName evidence="1">Uncharacterized protein</fullName>
    </submittedName>
</protein>
<organism evidence="1 2">
    <name type="scientific">Coniosporium uncinatum</name>
    <dbReference type="NCBI Taxonomy" id="93489"/>
    <lineage>
        <taxon>Eukaryota</taxon>
        <taxon>Fungi</taxon>
        <taxon>Dikarya</taxon>
        <taxon>Ascomycota</taxon>
        <taxon>Pezizomycotina</taxon>
        <taxon>Dothideomycetes</taxon>
        <taxon>Dothideomycetes incertae sedis</taxon>
        <taxon>Coniosporium</taxon>
    </lineage>
</organism>
<proteinExistence type="predicted"/>
<dbReference type="EMBL" id="JAWDJW010009233">
    <property type="protein sequence ID" value="KAK3059634.1"/>
    <property type="molecule type" value="Genomic_DNA"/>
</dbReference>
<feature type="non-terminal residue" evidence="1">
    <location>
        <position position="92"/>
    </location>
</feature>
<dbReference type="Proteomes" id="UP001186974">
    <property type="component" value="Unassembled WGS sequence"/>
</dbReference>
<evidence type="ECO:0000313" key="1">
    <source>
        <dbReference type="EMBL" id="KAK3059634.1"/>
    </source>
</evidence>
<comment type="caution">
    <text evidence="1">The sequence shown here is derived from an EMBL/GenBank/DDBJ whole genome shotgun (WGS) entry which is preliminary data.</text>
</comment>
<accession>A0ACC3CZK5</accession>
<gene>
    <name evidence="1" type="ORF">LTS18_010381</name>
</gene>
<sequence>MASNESTTKSNLKRPHPDNRKSDTNRKRQRSASRSRSRSRSPPRQRKRPGASSRILPTQSATLSTNSSAPAAPAGPQNITGVHNIVTSHYNS</sequence>
<evidence type="ECO:0000313" key="2">
    <source>
        <dbReference type="Proteomes" id="UP001186974"/>
    </source>
</evidence>
<keyword evidence="2" id="KW-1185">Reference proteome</keyword>
<name>A0ACC3CZK5_9PEZI</name>